<evidence type="ECO:0000256" key="2">
    <source>
        <dbReference type="ARBA" id="ARBA00035108"/>
    </source>
</evidence>
<comment type="similarity">
    <text evidence="3">Belongs to the gas vesicle GvpF/GvpL family.</text>
</comment>
<evidence type="ECO:0000313" key="5">
    <source>
        <dbReference type="Proteomes" id="UP000239549"/>
    </source>
</evidence>
<gene>
    <name evidence="4" type="ORF">DCCM_0638</name>
</gene>
<evidence type="ECO:0000256" key="1">
    <source>
        <dbReference type="ARBA" id="ARBA00022987"/>
    </source>
</evidence>
<evidence type="ECO:0000313" key="4">
    <source>
        <dbReference type="EMBL" id="GBF32442.1"/>
    </source>
</evidence>
<dbReference type="EMBL" id="BFAV01000030">
    <property type="protein sequence ID" value="GBF32442.1"/>
    <property type="molecule type" value="Genomic_DNA"/>
</dbReference>
<comment type="subcellular location">
    <subcellularLocation>
        <location evidence="2">Gas vesicle</location>
    </subcellularLocation>
</comment>
<keyword evidence="5" id="KW-1185">Reference proteome</keyword>
<accession>A0A2L2X8V6</accession>
<dbReference type="PANTHER" id="PTHR36852">
    <property type="entry name" value="PROTEIN GVPL 2"/>
    <property type="match status" value="1"/>
</dbReference>
<dbReference type="Pfam" id="PF06386">
    <property type="entry name" value="GvpL_GvpF"/>
    <property type="match status" value="1"/>
</dbReference>
<dbReference type="GO" id="GO:0031412">
    <property type="term" value="P:gas vesicle organization"/>
    <property type="evidence" value="ECO:0007669"/>
    <property type="project" value="InterPro"/>
</dbReference>
<reference evidence="5" key="1">
    <citation type="submission" date="2018-02" db="EMBL/GenBank/DDBJ databases">
        <title>Genome sequence of Desulfocucumis palustris strain NAW-5.</title>
        <authorList>
            <person name="Watanabe M."/>
            <person name="Kojima H."/>
            <person name="Fukui M."/>
        </authorList>
    </citation>
    <scope>NUCLEOTIDE SEQUENCE [LARGE SCALE GENOMIC DNA]</scope>
    <source>
        <strain evidence="5">NAW-5</strain>
    </source>
</reference>
<evidence type="ECO:0000256" key="3">
    <source>
        <dbReference type="ARBA" id="ARBA00035643"/>
    </source>
</evidence>
<dbReference type="Proteomes" id="UP000239549">
    <property type="component" value="Unassembled WGS sequence"/>
</dbReference>
<proteinExistence type="inferred from homology"/>
<organism evidence="4 5">
    <name type="scientific">Desulfocucumis palustris</name>
    <dbReference type="NCBI Taxonomy" id="1898651"/>
    <lineage>
        <taxon>Bacteria</taxon>
        <taxon>Bacillati</taxon>
        <taxon>Bacillota</taxon>
        <taxon>Clostridia</taxon>
        <taxon>Eubacteriales</taxon>
        <taxon>Desulfocucumaceae</taxon>
        <taxon>Desulfocucumis</taxon>
    </lineage>
</organism>
<keyword evidence="1" id="KW-0304">Gas vesicle</keyword>
<name>A0A2L2X8V6_9FIRM</name>
<comment type="caution">
    <text evidence="4">The sequence shown here is derived from an EMBL/GenBank/DDBJ whole genome shotgun (WGS) entry which is preliminary data.</text>
</comment>
<protein>
    <submittedName>
        <fullName evidence="4">Gas vesicle synthesis GvpL</fullName>
    </submittedName>
</protein>
<dbReference type="PANTHER" id="PTHR36852:SF1">
    <property type="entry name" value="PROTEIN GVPL 2"/>
    <property type="match status" value="1"/>
</dbReference>
<dbReference type="AlphaFoldDB" id="A0A2L2X8V6"/>
<dbReference type="OrthoDB" id="144737at2"/>
<dbReference type="InterPro" id="IPR009430">
    <property type="entry name" value="GvpL/GvpF"/>
</dbReference>
<dbReference type="RefSeq" id="WP_104370978.1">
    <property type="nucleotide sequence ID" value="NZ_BFAV01000030.1"/>
</dbReference>
<dbReference type="GO" id="GO:0031411">
    <property type="term" value="C:gas vesicle"/>
    <property type="evidence" value="ECO:0007669"/>
    <property type="project" value="UniProtKB-SubCell"/>
</dbReference>
<sequence>MSEKTGKYLYCFIKAGESEDIGEIGPGQGEQPVYTVHHRDMAAVVSDSAEEYYDPVGKNAMCHQNVISAVMAKHEVVPVRFGVICKSMDALNKLLEEIYPAVMTNLERLHNKMEVGLKLFWTRDSFVKEVGESNEEVVALKNKIVELGPDKGYLLMIELGERLQKIADEKRLYYIENIYRGLQKEAVESRLNDIVGERMVLNAAFLVDKAGEEQFDLAVNRFYDIYGRTLEFKYTGPWPPYNFIDVKVD</sequence>